<evidence type="ECO:0000256" key="1">
    <source>
        <dbReference type="SAM" id="MobiDB-lite"/>
    </source>
</evidence>
<feature type="region of interest" description="Disordered" evidence="1">
    <location>
        <begin position="118"/>
        <end position="157"/>
    </location>
</feature>
<proteinExistence type="predicted"/>
<reference evidence="2 3" key="1">
    <citation type="submission" date="2020-05" db="EMBL/GenBank/DDBJ databases">
        <title>Whole genome shotgun sequence of Streptomyces microflavus NBRC 13062.</title>
        <authorList>
            <person name="Komaki H."/>
            <person name="Tamura T."/>
        </authorList>
    </citation>
    <scope>NUCLEOTIDE SEQUENCE [LARGE SCALE GENOMIC DNA]</scope>
    <source>
        <strain evidence="2 3">NBRC 13062</strain>
    </source>
</reference>
<protein>
    <submittedName>
        <fullName evidence="2">Uncharacterized protein</fullName>
    </submittedName>
</protein>
<dbReference type="Proteomes" id="UP000498740">
    <property type="component" value="Unassembled WGS sequence"/>
</dbReference>
<gene>
    <name evidence="2" type="ORF">Smic_62590</name>
</gene>
<feature type="compositionally biased region" description="Polar residues" evidence="1">
    <location>
        <begin position="133"/>
        <end position="155"/>
    </location>
</feature>
<dbReference type="AlphaFoldDB" id="A0A7J0CZ17"/>
<comment type="caution">
    <text evidence="2">The sequence shown here is derived from an EMBL/GenBank/DDBJ whole genome shotgun (WGS) entry which is preliminary data.</text>
</comment>
<name>A0A7J0CZ17_STRMI</name>
<evidence type="ECO:0000313" key="3">
    <source>
        <dbReference type="Proteomes" id="UP000498740"/>
    </source>
</evidence>
<organism evidence="2 3">
    <name type="scientific">Streptomyces microflavus</name>
    <name type="common">Streptomyces lipmanii</name>
    <dbReference type="NCBI Taxonomy" id="1919"/>
    <lineage>
        <taxon>Bacteria</taxon>
        <taxon>Bacillati</taxon>
        <taxon>Actinomycetota</taxon>
        <taxon>Actinomycetes</taxon>
        <taxon>Kitasatosporales</taxon>
        <taxon>Streptomycetaceae</taxon>
        <taxon>Streptomyces</taxon>
    </lineage>
</organism>
<dbReference type="EMBL" id="BLWD01000001">
    <property type="protein sequence ID" value="GFN07703.1"/>
    <property type="molecule type" value="Genomic_DNA"/>
</dbReference>
<accession>A0A7J0CZ17</accession>
<evidence type="ECO:0000313" key="2">
    <source>
        <dbReference type="EMBL" id="GFN07703.1"/>
    </source>
</evidence>
<sequence>MRTRLLPLLITLMAAVLLTLGFPLAVSVAAAEQQRLVIDRIDDTARFAALAQSITDTVPATDERRLTLATDLEVYASVYGIRAGIFYRNDLALAKAPDGWLLPAEGEGRTAFSEALLGRRSHDPRRSGPGRTAGSSSPRPSCATVTSSPWSSSIRPPTRCAPASCGPGC</sequence>